<comment type="subcellular location">
    <subcellularLocation>
        <location evidence="1">Membrane</location>
        <topology evidence="1">Multi-pass membrane protein</topology>
    </subcellularLocation>
</comment>
<feature type="transmembrane region" description="Helical" evidence="3">
    <location>
        <begin position="278"/>
        <end position="296"/>
    </location>
</feature>
<dbReference type="InterPro" id="IPR020846">
    <property type="entry name" value="MFS_dom"/>
</dbReference>
<dbReference type="Proteomes" id="UP000308730">
    <property type="component" value="Unassembled WGS sequence"/>
</dbReference>
<name>A0A4S4MVC6_9APHY</name>
<dbReference type="PANTHER" id="PTHR11360">
    <property type="entry name" value="MONOCARBOXYLATE TRANSPORTER"/>
    <property type="match status" value="1"/>
</dbReference>
<dbReference type="InterPro" id="IPR036259">
    <property type="entry name" value="MFS_trans_sf"/>
</dbReference>
<feature type="transmembrane region" description="Helical" evidence="3">
    <location>
        <begin position="96"/>
        <end position="119"/>
    </location>
</feature>
<evidence type="ECO:0000256" key="1">
    <source>
        <dbReference type="ARBA" id="ARBA00004141"/>
    </source>
</evidence>
<dbReference type="PROSITE" id="PS50850">
    <property type="entry name" value="MFS"/>
    <property type="match status" value="1"/>
</dbReference>
<evidence type="ECO:0000259" key="4">
    <source>
        <dbReference type="PROSITE" id="PS50850"/>
    </source>
</evidence>
<feature type="transmembrane region" description="Helical" evidence="3">
    <location>
        <begin position="131"/>
        <end position="152"/>
    </location>
</feature>
<feature type="transmembrane region" description="Helical" evidence="3">
    <location>
        <begin position="372"/>
        <end position="393"/>
    </location>
</feature>
<gene>
    <name evidence="5" type="ORF">EUX98_g5021</name>
</gene>
<feature type="transmembrane region" description="Helical" evidence="3">
    <location>
        <begin position="172"/>
        <end position="191"/>
    </location>
</feature>
<evidence type="ECO:0000313" key="5">
    <source>
        <dbReference type="EMBL" id="THH29161.1"/>
    </source>
</evidence>
<keyword evidence="3" id="KW-0472">Membrane</keyword>
<feature type="transmembrane region" description="Helical" evidence="3">
    <location>
        <begin position="212"/>
        <end position="234"/>
    </location>
</feature>
<feature type="transmembrane region" description="Helical" evidence="3">
    <location>
        <begin position="339"/>
        <end position="360"/>
    </location>
</feature>
<dbReference type="SUPFAM" id="SSF103473">
    <property type="entry name" value="MFS general substrate transporter"/>
    <property type="match status" value="1"/>
</dbReference>
<evidence type="ECO:0000256" key="2">
    <source>
        <dbReference type="ARBA" id="ARBA00006727"/>
    </source>
</evidence>
<dbReference type="GO" id="GO:0016020">
    <property type="term" value="C:membrane"/>
    <property type="evidence" value="ECO:0007669"/>
    <property type="project" value="UniProtKB-SubCell"/>
</dbReference>
<comment type="similarity">
    <text evidence="2">Belongs to the major facilitator superfamily. Monocarboxylate porter (TC 2.A.1.13) family.</text>
</comment>
<keyword evidence="3" id="KW-0812">Transmembrane</keyword>
<dbReference type="PANTHER" id="PTHR11360:SF234">
    <property type="entry name" value="MFS-TYPE TRANSPORTER DBAD-RELATED"/>
    <property type="match status" value="1"/>
</dbReference>
<dbReference type="InterPro" id="IPR050327">
    <property type="entry name" value="Proton-linked_MCT"/>
</dbReference>
<feature type="transmembrane region" description="Helical" evidence="3">
    <location>
        <begin position="69"/>
        <end position="90"/>
    </location>
</feature>
<comment type="caution">
    <text evidence="5">The sequence shown here is derived from an EMBL/GenBank/DDBJ whole genome shotgun (WGS) entry which is preliminary data.</text>
</comment>
<protein>
    <recommendedName>
        <fullName evidence="4">Major facilitator superfamily (MFS) profile domain-containing protein</fullName>
    </recommendedName>
</protein>
<reference evidence="5 6" key="1">
    <citation type="submission" date="2019-02" db="EMBL/GenBank/DDBJ databases">
        <title>Genome sequencing of the rare red list fungi Antrodiella citrinella (Flaviporus citrinellus).</title>
        <authorList>
            <person name="Buettner E."/>
            <person name="Kellner H."/>
        </authorList>
    </citation>
    <scope>NUCLEOTIDE SEQUENCE [LARGE SCALE GENOMIC DNA]</scope>
    <source>
        <strain evidence="5 6">DSM 108506</strain>
    </source>
</reference>
<dbReference type="Pfam" id="PF07690">
    <property type="entry name" value="MFS_1"/>
    <property type="match status" value="1"/>
</dbReference>
<dbReference type="InterPro" id="IPR011701">
    <property type="entry name" value="MFS"/>
</dbReference>
<evidence type="ECO:0000256" key="3">
    <source>
        <dbReference type="SAM" id="Phobius"/>
    </source>
</evidence>
<proteinExistence type="inferred from homology"/>
<evidence type="ECO:0000313" key="6">
    <source>
        <dbReference type="Proteomes" id="UP000308730"/>
    </source>
</evidence>
<dbReference type="Gene3D" id="1.20.1250.20">
    <property type="entry name" value="MFS general substrate transporter like domains"/>
    <property type="match status" value="2"/>
</dbReference>
<feature type="domain" description="Major facilitator superfamily (MFS) profile" evidence="4">
    <location>
        <begin position="212"/>
        <end position="406"/>
    </location>
</feature>
<keyword evidence="6" id="KW-1185">Reference proteome</keyword>
<dbReference type="GO" id="GO:0022857">
    <property type="term" value="F:transmembrane transporter activity"/>
    <property type="evidence" value="ECO:0007669"/>
    <property type="project" value="InterPro"/>
</dbReference>
<dbReference type="OrthoDB" id="6499973at2759"/>
<organism evidence="5 6">
    <name type="scientific">Antrodiella citrinella</name>
    <dbReference type="NCBI Taxonomy" id="2447956"/>
    <lineage>
        <taxon>Eukaryota</taxon>
        <taxon>Fungi</taxon>
        <taxon>Dikarya</taxon>
        <taxon>Basidiomycota</taxon>
        <taxon>Agaricomycotina</taxon>
        <taxon>Agaricomycetes</taxon>
        <taxon>Polyporales</taxon>
        <taxon>Steccherinaceae</taxon>
        <taxon>Antrodiella</taxon>
    </lineage>
</organism>
<accession>A0A4S4MVC6</accession>
<keyword evidence="3" id="KW-1133">Transmembrane helix</keyword>
<sequence>MSMHSECTKVRAGVSSVQFSAVDDGVADYYTREFLTASSPSDISWIGSLQLFLMYAPGVLVGRAFDGGYFHHVEIGGGILYVFSIFMLSLTRQNQYYQVFLAQAVGMGLGLGLTFLPSLSIVSHHFRRRRALAMGIVVTGASAGGIVFPIMLNHLFSNPHIGFVNGVRASGGLIAGLLLLANIMMRTNSFDGMKKNNAMRWDVLAVIVKDRAYMVSIVGAFLTSIGVFFPYFYLQLYAIDKGINTTLASYSLTLLNAGSTAGRLLPPFLADKFGVYNVLLPSIFAAASMLFAMFGVRTSAGVVVEGLLFGYFSGGYISLIPTLLATLSRDISELGVRMGLAFTIVAIAMLTGNPIAGALLGTGQNDGGALLWWRAIVFAGVCSFSGFAFMFISRTLFVKQKGRQDV</sequence>
<dbReference type="AlphaFoldDB" id="A0A4S4MVC6"/>
<dbReference type="EMBL" id="SGPM01000137">
    <property type="protein sequence ID" value="THH29161.1"/>
    <property type="molecule type" value="Genomic_DNA"/>
</dbReference>
<feature type="transmembrane region" description="Helical" evidence="3">
    <location>
        <begin position="308"/>
        <end position="327"/>
    </location>
</feature>
<feature type="transmembrane region" description="Helical" evidence="3">
    <location>
        <begin position="43"/>
        <end position="62"/>
    </location>
</feature>